<evidence type="ECO:0000256" key="2">
    <source>
        <dbReference type="ARBA" id="ARBA00023125"/>
    </source>
</evidence>
<comment type="caution">
    <text evidence="6">The sequence shown here is derived from an EMBL/GenBank/DDBJ whole genome shotgun (WGS) entry which is preliminary data.</text>
</comment>
<dbReference type="Gene3D" id="2.60.120.10">
    <property type="entry name" value="Jelly Rolls"/>
    <property type="match status" value="1"/>
</dbReference>
<dbReference type="PROSITE" id="PS50042">
    <property type="entry name" value="CNMP_BINDING_3"/>
    <property type="match status" value="1"/>
</dbReference>
<dbReference type="SUPFAM" id="SSF51206">
    <property type="entry name" value="cAMP-binding domain-like"/>
    <property type="match status" value="1"/>
</dbReference>
<dbReference type="CDD" id="cd00038">
    <property type="entry name" value="CAP_ED"/>
    <property type="match status" value="1"/>
</dbReference>
<dbReference type="SUPFAM" id="SSF46785">
    <property type="entry name" value="Winged helix' DNA-binding domain"/>
    <property type="match status" value="1"/>
</dbReference>
<dbReference type="RefSeq" id="WP_131306341.1">
    <property type="nucleotide sequence ID" value="NZ_SJFN01000004.1"/>
</dbReference>
<dbReference type="AlphaFoldDB" id="A0A4Q9VVL1"/>
<dbReference type="SMART" id="SM00100">
    <property type="entry name" value="cNMP"/>
    <property type="match status" value="1"/>
</dbReference>
<dbReference type="EMBL" id="SJFN01000004">
    <property type="protein sequence ID" value="TBW40302.1"/>
    <property type="molecule type" value="Genomic_DNA"/>
</dbReference>
<evidence type="ECO:0000259" key="5">
    <source>
        <dbReference type="PROSITE" id="PS51063"/>
    </source>
</evidence>
<dbReference type="InterPro" id="IPR036388">
    <property type="entry name" value="WH-like_DNA-bd_sf"/>
</dbReference>
<organism evidence="6 7">
    <name type="scientific">Siculibacillus lacustris</name>
    <dbReference type="NCBI Taxonomy" id="1549641"/>
    <lineage>
        <taxon>Bacteria</taxon>
        <taxon>Pseudomonadati</taxon>
        <taxon>Pseudomonadota</taxon>
        <taxon>Alphaproteobacteria</taxon>
        <taxon>Hyphomicrobiales</taxon>
        <taxon>Ancalomicrobiaceae</taxon>
        <taxon>Siculibacillus</taxon>
    </lineage>
</organism>
<keyword evidence="1" id="KW-0805">Transcription regulation</keyword>
<proteinExistence type="predicted"/>
<feature type="domain" description="Cyclic nucleotide-binding" evidence="4">
    <location>
        <begin position="20"/>
        <end position="140"/>
    </location>
</feature>
<dbReference type="Pfam" id="PF13545">
    <property type="entry name" value="HTH_Crp_2"/>
    <property type="match status" value="1"/>
</dbReference>
<name>A0A4Q9VVL1_9HYPH</name>
<dbReference type="OrthoDB" id="190787at2"/>
<dbReference type="InterPro" id="IPR050397">
    <property type="entry name" value="Env_Response_Regulators"/>
</dbReference>
<dbReference type="PANTHER" id="PTHR24567:SF74">
    <property type="entry name" value="HTH-TYPE TRANSCRIPTIONAL REGULATOR ARCR"/>
    <property type="match status" value="1"/>
</dbReference>
<dbReference type="PANTHER" id="PTHR24567">
    <property type="entry name" value="CRP FAMILY TRANSCRIPTIONAL REGULATORY PROTEIN"/>
    <property type="match status" value="1"/>
</dbReference>
<dbReference type="InterPro" id="IPR000595">
    <property type="entry name" value="cNMP-bd_dom"/>
</dbReference>
<dbReference type="GO" id="GO:0005829">
    <property type="term" value="C:cytosol"/>
    <property type="evidence" value="ECO:0007669"/>
    <property type="project" value="TreeGrafter"/>
</dbReference>
<dbReference type="Pfam" id="PF00027">
    <property type="entry name" value="cNMP_binding"/>
    <property type="match status" value="1"/>
</dbReference>
<dbReference type="Gene3D" id="1.10.10.10">
    <property type="entry name" value="Winged helix-like DNA-binding domain superfamily/Winged helix DNA-binding domain"/>
    <property type="match status" value="1"/>
</dbReference>
<evidence type="ECO:0000256" key="3">
    <source>
        <dbReference type="ARBA" id="ARBA00023163"/>
    </source>
</evidence>
<dbReference type="PROSITE" id="PS51063">
    <property type="entry name" value="HTH_CRP_2"/>
    <property type="match status" value="1"/>
</dbReference>
<reference evidence="6 7" key="1">
    <citation type="submission" date="2019-02" db="EMBL/GenBank/DDBJ databases">
        <title>Siculibacillus lacustris gen. nov., sp. nov., a new rosette-forming bacterium isolated from a freshwater crater lake (Lake St. Ana, Romania).</title>
        <authorList>
            <person name="Felfoldi T."/>
            <person name="Marton Z."/>
            <person name="Szabo A."/>
            <person name="Mentes A."/>
            <person name="Boka K."/>
            <person name="Marialigeti K."/>
            <person name="Mathe I."/>
            <person name="Koncz M."/>
            <person name="Schumann P."/>
            <person name="Toth E."/>
        </authorList>
    </citation>
    <scope>NUCLEOTIDE SEQUENCE [LARGE SCALE GENOMIC DNA]</scope>
    <source>
        <strain evidence="6 7">SA-279</strain>
    </source>
</reference>
<sequence length="231" mass="24919">MTERTATTAADLDVVSRNPLFRKLDPATVAQLVGDRRPRVHAKGQVLFLQGDPLDRIHLVVSGWVRLYRASEDGVDTVVAVAGPGESFGEAAALLGRPAHASAEAASDARILALDADRLRARLFADPDLAFRMLASASAHLRVMVGELEALKSRPATRRVAGFLADLATVGEGPAEVVFPYEKTLIAGRLGMTPESFSRGLAKLREIGVEVEREKVSIARVEELRRFAETA</sequence>
<dbReference type="GO" id="GO:0003677">
    <property type="term" value="F:DNA binding"/>
    <property type="evidence" value="ECO:0007669"/>
    <property type="project" value="UniProtKB-KW"/>
</dbReference>
<feature type="domain" description="HTH crp-type" evidence="5">
    <location>
        <begin position="154"/>
        <end position="222"/>
    </location>
</feature>
<accession>A0A4Q9VVL1</accession>
<evidence type="ECO:0000313" key="6">
    <source>
        <dbReference type="EMBL" id="TBW40302.1"/>
    </source>
</evidence>
<evidence type="ECO:0000256" key="1">
    <source>
        <dbReference type="ARBA" id="ARBA00023015"/>
    </source>
</evidence>
<evidence type="ECO:0000313" key="7">
    <source>
        <dbReference type="Proteomes" id="UP000292781"/>
    </source>
</evidence>
<dbReference type="InterPro" id="IPR014710">
    <property type="entry name" value="RmlC-like_jellyroll"/>
</dbReference>
<keyword evidence="7" id="KW-1185">Reference proteome</keyword>
<keyword evidence="2" id="KW-0238">DNA-binding</keyword>
<keyword evidence="3" id="KW-0804">Transcription</keyword>
<dbReference type="SMART" id="SM00419">
    <property type="entry name" value="HTH_CRP"/>
    <property type="match status" value="1"/>
</dbReference>
<dbReference type="Proteomes" id="UP000292781">
    <property type="component" value="Unassembled WGS sequence"/>
</dbReference>
<dbReference type="GO" id="GO:0003700">
    <property type="term" value="F:DNA-binding transcription factor activity"/>
    <property type="evidence" value="ECO:0007669"/>
    <property type="project" value="TreeGrafter"/>
</dbReference>
<dbReference type="InterPro" id="IPR036390">
    <property type="entry name" value="WH_DNA-bd_sf"/>
</dbReference>
<dbReference type="InterPro" id="IPR012318">
    <property type="entry name" value="HTH_CRP"/>
</dbReference>
<evidence type="ECO:0000259" key="4">
    <source>
        <dbReference type="PROSITE" id="PS50042"/>
    </source>
</evidence>
<dbReference type="InterPro" id="IPR018490">
    <property type="entry name" value="cNMP-bd_dom_sf"/>
</dbReference>
<gene>
    <name evidence="6" type="ORF">EYW49_03735</name>
</gene>
<protein>
    <submittedName>
        <fullName evidence="6">Crp/Fnr family transcriptional regulator</fullName>
    </submittedName>
</protein>